<dbReference type="OrthoDB" id="2283785at2759"/>
<dbReference type="InterPro" id="IPR039634">
    <property type="entry name" value="Bul1-like"/>
</dbReference>
<dbReference type="PANTHER" id="PTHR31904:SF1">
    <property type="entry name" value="BYPASS OF STOP CODON PROTEIN 5-RELATED"/>
    <property type="match status" value="1"/>
</dbReference>
<dbReference type="PANTHER" id="PTHR31904">
    <property type="entry name" value="BYPASS OF STOP CODON PROTEIN 5-RELATED"/>
    <property type="match status" value="1"/>
</dbReference>
<accession>A0A9W9I155</accession>
<dbReference type="AlphaFoldDB" id="A0A9W9I155"/>
<dbReference type="Proteomes" id="UP001146351">
    <property type="component" value="Unassembled WGS sequence"/>
</dbReference>
<dbReference type="Gene3D" id="2.60.40.640">
    <property type="match status" value="1"/>
</dbReference>
<comment type="caution">
    <text evidence="1">The sequence shown here is derived from an EMBL/GenBank/DDBJ whole genome shotgun (WGS) entry which is preliminary data.</text>
</comment>
<reference evidence="1" key="1">
    <citation type="submission" date="2022-11" db="EMBL/GenBank/DDBJ databases">
        <authorList>
            <person name="Petersen C."/>
        </authorList>
    </citation>
    <scope>NUCLEOTIDE SEQUENCE</scope>
    <source>
        <strain evidence="1">IBT 21917</strain>
    </source>
</reference>
<gene>
    <name evidence="1" type="ORF">N7492_007356</name>
</gene>
<dbReference type="EMBL" id="JAPQKO010000005">
    <property type="protein sequence ID" value="KAJ5161964.1"/>
    <property type="molecule type" value="Genomic_DNA"/>
</dbReference>
<evidence type="ECO:0000313" key="2">
    <source>
        <dbReference type="Proteomes" id="UP001146351"/>
    </source>
</evidence>
<keyword evidence="2" id="KW-1185">Reference proteome</keyword>
<proteinExistence type="predicted"/>
<dbReference type="InterPro" id="IPR014752">
    <property type="entry name" value="Arrestin-like_C"/>
</dbReference>
<sequence length="411" mass="45607">MSFRLSFKKPSPKVEIHLQGQGSGPYRSYTTGDCVEGYVSVFANRNMPLGRVGVIFQGKSQVKIEQALLYRRTKCELLFLKLNLPSTGTPHLLRSNEEYRFPFSFVIPDELPLQFCQHHTSNIHAFMAHLQLPPTLGWTETEHKPRSVHDLATDVAQISYAIQALLFSHRTQDAEELLSTTTLPVRVIPAVEEAPPRATLGCQFYRTEKEKVLRHGFVGRTRGRLHVSMQQPRPVKATQLGLSEEQNASTAATVELSFTPVGEQGPPALHSITVTLCAVTLYSATPWETFPDLLIGDSSFGHGGRGIYWNTITSSNFSIKSVPWTQSLKPPVNGLDLELDSKGSKPCSMTPFTASIVVPVTVPAKYQLVPTFHSCLVSRVYLLDVDFCYYRSSGTAFASEVSLRVPVQVVN</sequence>
<protein>
    <submittedName>
        <fullName evidence="1">Arrestin (Or S-antigen) N-terminal domain protein</fullName>
    </submittedName>
</protein>
<organism evidence="1 2">
    <name type="scientific">Penicillium capsulatum</name>
    <dbReference type="NCBI Taxonomy" id="69766"/>
    <lineage>
        <taxon>Eukaryota</taxon>
        <taxon>Fungi</taxon>
        <taxon>Dikarya</taxon>
        <taxon>Ascomycota</taxon>
        <taxon>Pezizomycotina</taxon>
        <taxon>Eurotiomycetes</taxon>
        <taxon>Eurotiomycetidae</taxon>
        <taxon>Eurotiales</taxon>
        <taxon>Aspergillaceae</taxon>
        <taxon>Penicillium</taxon>
    </lineage>
</organism>
<reference evidence="1" key="2">
    <citation type="journal article" date="2023" name="IMA Fungus">
        <title>Comparative genomic study of the Penicillium genus elucidates a diverse pangenome and 15 lateral gene transfer events.</title>
        <authorList>
            <person name="Petersen C."/>
            <person name="Sorensen T."/>
            <person name="Nielsen M.R."/>
            <person name="Sondergaard T.E."/>
            <person name="Sorensen J.L."/>
            <person name="Fitzpatrick D.A."/>
            <person name="Frisvad J.C."/>
            <person name="Nielsen K.L."/>
        </authorList>
    </citation>
    <scope>NUCLEOTIDE SEQUENCE</scope>
    <source>
        <strain evidence="1">IBT 21917</strain>
    </source>
</reference>
<name>A0A9W9I155_9EURO</name>
<evidence type="ECO:0000313" key="1">
    <source>
        <dbReference type="EMBL" id="KAJ5161964.1"/>
    </source>
</evidence>